<dbReference type="InterPro" id="IPR050109">
    <property type="entry name" value="HTH-type_TetR-like_transc_reg"/>
</dbReference>
<evidence type="ECO:0000313" key="4">
    <source>
        <dbReference type="EMBL" id="WTY34548.1"/>
    </source>
</evidence>
<dbReference type="InterPro" id="IPR001647">
    <property type="entry name" value="HTH_TetR"/>
</dbReference>
<dbReference type="PROSITE" id="PS50977">
    <property type="entry name" value="HTH_TETR_2"/>
    <property type="match status" value="1"/>
</dbReference>
<dbReference type="Proteomes" id="UP001621418">
    <property type="component" value="Chromosome"/>
</dbReference>
<dbReference type="Gene3D" id="1.10.10.60">
    <property type="entry name" value="Homeodomain-like"/>
    <property type="match status" value="1"/>
</dbReference>
<feature type="domain" description="HTH tetR-type" evidence="3">
    <location>
        <begin position="9"/>
        <end position="69"/>
    </location>
</feature>
<name>A0ABZ1N3W0_9NOCA</name>
<reference evidence="4 5" key="1">
    <citation type="submission" date="2022-10" db="EMBL/GenBank/DDBJ databases">
        <title>The complete genomes of actinobacterial strains from the NBC collection.</title>
        <authorList>
            <person name="Joergensen T.S."/>
            <person name="Alvarez Arevalo M."/>
            <person name="Sterndorff E.B."/>
            <person name="Faurdal D."/>
            <person name="Vuksanovic O."/>
            <person name="Mourched A.-S."/>
            <person name="Charusanti P."/>
            <person name="Shaw S."/>
            <person name="Blin K."/>
            <person name="Weber T."/>
        </authorList>
    </citation>
    <scope>NUCLEOTIDE SEQUENCE [LARGE SCALE GENOMIC DNA]</scope>
    <source>
        <strain evidence="4 5">NBC_01413</strain>
    </source>
</reference>
<dbReference type="PANTHER" id="PTHR30055">
    <property type="entry name" value="HTH-TYPE TRANSCRIPTIONAL REGULATOR RUTR"/>
    <property type="match status" value="1"/>
</dbReference>
<gene>
    <name evidence="4" type="ORF">OG308_24950</name>
</gene>
<dbReference type="EMBL" id="CP109527">
    <property type="protein sequence ID" value="WTY34548.1"/>
    <property type="molecule type" value="Genomic_DNA"/>
</dbReference>
<evidence type="ECO:0000256" key="2">
    <source>
        <dbReference type="PROSITE-ProRule" id="PRU00335"/>
    </source>
</evidence>
<dbReference type="RefSeq" id="WP_328663301.1">
    <property type="nucleotide sequence ID" value="NZ_CP108014.1"/>
</dbReference>
<accession>A0ABZ1N3W0</accession>
<dbReference type="PANTHER" id="PTHR30055:SF223">
    <property type="entry name" value="HTH-TYPE TRANSCRIPTIONAL REGULATOR UIDR"/>
    <property type="match status" value="1"/>
</dbReference>
<dbReference type="Pfam" id="PF00440">
    <property type="entry name" value="TetR_N"/>
    <property type="match status" value="1"/>
</dbReference>
<evidence type="ECO:0000313" key="5">
    <source>
        <dbReference type="Proteomes" id="UP001621418"/>
    </source>
</evidence>
<dbReference type="SUPFAM" id="SSF46689">
    <property type="entry name" value="Homeodomain-like"/>
    <property type="match status" value="1"/>
</dbReference>
<evidence type="ECO:0000259" key="3">
    <source>
        <dbReference type="PROSITE" id="PS50977"/>
    </source>
</evidence>
<dbReference type="Gene3D" id="1.10.357.10">
    <property type="entry name" value="Tetracycline Repressor, domain 2"/>
    <property type="match status" value="1"/>
</dbReference>
<evidence type="ECO:0000256" key="1">
    <source>
        <dbReference type="ARBA" id="ARBA00023125"/>
    </source>
</evidence>
<feature type="DNA-binding region" description="H-T-H motif" evidence="2">
    <location>
        <begin position="32"/>
        <end position="51"/>
    </location>
</feature>
<proteinExistence type="predicted"/>
<dbReference type="PRINTS" id="PR00455">
    <property type="entry name" value="HTHTETR"/>
</dbReference>
<dbReference type="InterPro" id="IPR009057">
    <property type="entry name" value="Homeodomain-like_sf"/>
</dbReference>
<keyword evidence="5" id="KW-1185">Reference proteome</keyword>
<dbReference type="GeneID" id="91377379"/>
<protein>
    <submittedName>
        <fullName evidence="4">TetR/AcrR family transcriptional regulator</fullName>
    </submittedName>
</protein>
<organism evidence="4 5">
    <name type="scientific">Nocardia salmonicida</name>
    <dbReference type="NCBI Taxonomy" id="53431"/>
    <lineage>
        <taxon>Bacteria</taxon>
        <taxon>Bacillati</taxon>
        <taxon>Actinomycetota</taxon>
        <taxon>Actinomycetes</taxon>
        <taxon>Mycobacteriales</taxon>
        <taxon>Nocardiaceae</taxon>
        <taxon>Nocardia</taxon>
    </lineage>
</organism>
<sequence>MSLRDRQRRRVRDDIQRAAYGLFARSGFEAVTTEQIATEAGVSPSTYFRHVRSKEDLLLEPVREGGAGIAGLLEARPGNEPADIALAGAILARSTSMAVEELEQWRAAFTTAPHLLERVTLIPPDHRVRLVELVANRMSRDPEADPTPGLLVHLMLAAAEFGLLQWLRDAQDPATSLPMCMESALAAVHGPRWRSAEA</sequence>
<keyword evidence="1 2" id="KW-0238">DNA-binding</keyword>